<feature type="transmembrane region" description="Helical" evidence="1">
    <location>
        <begin position="232"/>
        <end position="251"/>
    </location>
</feature>
<sequence length="284" mass="32157">MTFLNPMQGVVEVFMQALFYGLYLSTFVNCLRWLLLENEGWKFRPYKQMTWPFITITFLIFAITTADIVVSLRLACARLLVGEEMIASYLSFICITIEGFIMMIIDAVLVYRCWIVYNKSWRVVFVPLLFWTCTTACTLTWTICNVIGVKLVDNPKATAIGVVVFYGFNFLTNVYASSAIVYRIWTTAMTNNPRSRIYEICRTITGTGIMYSVTSLVTLVAAFLINDYFPEGILTAINFHTACIAYNLVIIRVGQIRAGSDTFSVVECNHSDYVAARGVDSLSK</sequence>
<organism evidence="2 3">
    <name type="scientific">Amanita muscaria (strain Koide BX008)</name>
    <dbReference type="NCBI Taxonomy" id="946122"/>
    <lineage>
        <taxon>Eukaryota</taxon>
        <taxon>Fungi</taxon>
        <taxon>Dikarya</taxon>
        <taxon>Basidiomycota</taxon>
        <taxon>Agaricomycotina</taxon>
        <taxon>Agaricomycetes</taxon>
        <taxon>Agaricomycetidae</taxon>
        <taxon>Agaricales</taxon>
        <taxon>Pluteineae</taxon>
        <taxon>Amanitaceae</taxon>
        <taxon>Amanita</taxon>
    </lineage>
</organism>
<feature type="transmembrane region" description="Helical" evidence="1">
    <location>
        <begin position="86"/>
        <end position="111"/>
    </location>
</feature>
<keyword evidence="1" id="KW-0472">Membrane</keyword>
<evidence type="ECO:0000256" key="1">
    <source>
        <dbReference type="SAM" id="Phobius"/>
    </source>
</evidence>
<evidence type="ECO:0000313" key="2">
    <source>
        <dbReference type="EMBL" id="KIL59659.1"/>
    </source>
</evidence>
<evidence type="ECO:0000313" key="3">
    <source>
        <dbReference type="Proteomes" id="UP000054549"/>
    </source>
</evidence>
<proteinExistence type="predicted"/>
<reference evidence="2 3" key="1">
    <citation type="submission" date="2014-04" db="EMBL/GenBank/DDBJ databases">
        <title>Evolutionary Origins and Diversification of the Mycorrhizal Mutualists.</title>
        <authorList>
            <consortium name="DOE Joint Genome Institute"/>
            <consortium name="Mycorrhizal Genomics Consortium"/>
            <person name="Kohler A."/>
            <person name="Kuo A."/>
            <person name="Nagy L.G."/>
            <person name="Floudas D."/>
            <person name="Copeland A."/>
            <person name="Barry K.W."/>
            <person name="Cichocki N."/>
            <person name="Veneault-Fourrey C."/>
            <person name="LaButti K."/>
            <person name="Lindquist E.A."/>
            <person name="Lipzen A."/>
            <person name="Lundell T."/>
            <person name="Morin E."/>
            <person name="Murat C."/>
            <person name="Riley R."/>
            <person name="Ohm R."/>
            <person name="Sun H."/>
            <person name="Tunlid A."/>
            <person name="Henrissat B."/>
            <person name="Grigoriev I.V."/>
            <person name="Hibbett D.S."/>
            <person name="Martin F."/>
        </authorList>
    </citation>
    <scope>NUCLEOTIDE SEQUENCE [LARGE SCALE GENOMIC DNA]</scope>
    <source>
        <strain evidence="2 3">Koide BX008</strain>
    </source>
</reference>
<dbReference type="OrthoDB" id="3357408at2759"/>
<keyword evidence="3" id="KW-1185">Reference proteome</keyword>
<dbReference type="HOGENOM" id="CLU_044614_1_1_1"/>
<feature type="transmembrane region" description="Helical" evidence="1">
    <location>
        <begin position="13"/>
        <end position="35"/>
    </location>
</feature>
<dbReference type="InParanoid" id="A0A0C2SZS2"/>
<feature type="transmembrane region" description="Helical" evidence="1">
    <location>
        <begin position="206"/>
        <end position="226"/>
    </location>
</feature>
<dbReference type="Proteomes" id="UP000054549">
    <property type="component" value="Unassembled WGS sequence"/>
</dbReference>
<keyword evidence="1" id="KW-0812">Transmembrane</keyword>
<feature type="transmembrane region" description="Helical" evidence="1">
    <location>
        <begin position="123"/>
        <end position="143"/>
    </location>
</feature>
<gene>
    <name evidence="2" type="ORF">M378DRAFT_169056</name>
</gene>
<keyword evidence="1" id="KW-1133">Transmembrane helix</keyword>
<accession>A0A0C2SZS2</accession>
<feature type="transmembrane region" description="Helical" evidence="1">
    <location>
        <begin position="56"/>
        <end position="80"/>
    </location>
</feature>
<dbReference type="EMBL" id="KN818312">
    <property type="protein sequence ID" value="KIL59659.1"/>
    <property type="molecule type" value="Genomic_DNA"/>
</dbReference>
<name>A0A0C2SZS2_AMAMK</name>
<feature type="transmembrane region" description="Helical" evidence="1">
    <location>
        <begin position="163"/>
        <end position="185"/>
    </location>
</feature>
<dbReference type="AlphaFoldDB" id="A0A0C2SZS2"/>
<protein>
    <submittedName>
        <fullName evidence="2">Uncharacterized protein</fullName>
    </submittedName>
</protein>